<evidence type="ECO:0000313" key="3">
    <source>
        <dbReference type="Proteomes" id="UP000253594"/>
    </source>
</evidence>
<sequence length="106" mass="11745">EGASVYQRVKSGELNFAAYLQQAVAALPPSVHQWLERFDLANLSSLQEKLSSVAMQASQVVATKAFSIGQNTLDFVISFGIMLYLLFFLLRDGRVLGRRIKQAVPL</sequence>
<feature type="transmembrane region" description="Helical" evidence="1">
    <location>
        <begin position="72"/>
        <end position="90"/>
    </location>
</feature>
<gene>
    <name evidence="2" type="ORF">DT376_41815</name>
</gene>
<keyword evidence="1" id="KW-1133">Transmembrane helix</keyword>
<dbReference type="EMBL" id="QORE01003443">
    <property type="protein sequence ID" value="RCI69088.1"/>
    <property type="molecule type" value="Genomic_DNA"/>
</dbReference>
<dbReference type="Proteomes" id="UP000253594">
    <property type="component" value="Unassembled WGS sequence"/>
</dbReference>
<reference evidence="2 3" key="1">
    <citation type="submission" date="2018-07" db="EMBL/GenBank/DDBJ databases">
        <title>Mechanisms of high-level aminoglycoside resistance among Gram-negative pathogens in Brazil.</title>
        <authorList>
            <person name="Ballaben A.S."/>
            <person name="Darini A.L.C."/>
            <person name="Doi Y."/>
        </authorList>
    </citation>
    <scope>NUCLEOTIDE SEQUENCE [LARGE SCALE GENOMIC DNA]</scope>
    <source>
        <strain evidence="2 3">B2-305</strain>
    </source>
</reference>
<protein>
    <submittedName>
        <fullName evidence="2">AI-2E family transporter</fullName>
    </submittedName>
</protein>
<evidence type="ECO:0000313" key="2">
    <source>
        <dbReference type="EMBL" id="RCI69088.1"/>
    </source>
</evidence>
<accession>A0A367LVI5</accession>
<name>A0A367LVI5_PSEAI</name>
<evidence type="ECO:0000256" key="1">
    <source>
        <dbReference type="SAM" id="Phobius"/>
    </source>
</evidence>
<comment type="caution">
    <text evidence="2">The sequence shown here is derived from an EMBL/GenBank/DDBJ whole genome shotgun (WGS) entry which is preliminary data.</text>
</comment>
<feature type="non-terminal residue" evidence="2">
    <location>
        <position position="1"/>
    </location>
</feature>
<organism evidence="2 3">
    <name type="scientific">Pseudomonas aeruginosa</name>
    <dbReference type="NCBI Taxonomy" id="287"/>
    <lineage>
        <taxon>Bacteria</taxon>
        <taxon>Pseudomonadati</taxon>
        <taxon>Pseudomonadota</taxon>
        <taxon>Gammaproteobacteria</taxon>
        <taxon>Pseudomonadales</taxon>
        <taxon>Pseudomonadaceae</taxon>
        <taxon>Pseudomonas</taxon>
    </lineage>
</organism>
<feature type="non-terminal residue" evidence="2">
    <location>
        <position position="106"/>
    </location>
</feature>
<dbReference type="AlphaFoldDB" id="A0A367LVI5"/>
<proteinExistence type="predicted"/>
<keyword evidence="1" id="KW-0472">Membrane</keyword>
<keyword evidence="1" id="KW-0812">Transmembrane</keyword>